<proteinExistence type="predicted"/>
<dbReference type="AlphaFoldDB" id="A0A9X2J721"/>
<reference evidence="1" key="1">
    <citation type="journal article" date="2022" name="Arch. Microbiol.">
        <title>Microbulbifer okhotskensis sp. nov., isolated from a deep bottom sediment of the Okhotsk Sea.</title>
        <authorList>
            <person name="Romanenko L."/>
            <person name="Kurilenko V."/>
            <person name="Otstavnykh N."/>
            <person name="Velansky P."/>
            <person name="Isaeva M."/>
            <person name="Mikhailov V."/>
        </authorList>
    </citation>
    <scope>NUCLEOTIDE SEQUENCE</scope>
    <source>
        <strain evidence="1">OS29</strain>
    </source>
</reference>
<gene>
    <name evidence="1" type="ORF">MO867_20920</name>
</gene>
<name>A0A9X2J721_9GAMM</name>
<dbReference type="EMBL" id="JALBWM010000197">
    <property type="protein sequence ID" value="MCO1336793.1"/>
    <property type="molecule type" value="Genomic_DNA"/>
</dbReference>
<protein>
    <submittedName>
        <fullName evidence="1">Uncharacterized protein</fullName>
    </submittedName>
</protein>
<evidence type="ECO:0000313" key="1">
    <source>
        <dbReference type="EMBL" id="MCO1336793.1"/>
    </source>
</evidence>
<comment type="caution">
    <text evidence="1">The sequence shown here is derived from an EMBL/GenBank/DDBJ whole genome shotgun (WGS) entry which is preliminary data.</text>
</comment>
<sequence length="89" mass="9951">MNLEKSKKRISKKLNMGFQGYPTIAIVYSGPNKVLPTEVFLEFVVEEGAEPQSEKFVTEGDIREDEVVQSAIVKMIERSGAKTVTCIQD</sequence>
<dbReference type="RefSeq" id="WP_252472724.1">
    <property type="nucleotide sequence ID" value="NZ_JALBWM010000197.1"/>
</dbReference>
<organism evidence="1 2">
    <name type="scientific">Microbulbifer okhotskensis</name>
    <dbReference type="NCBI Taxonomy" id="2926617"/>
    <lineage>
        <taxon>Bacteria</taxon>
        <taxon>Pseudomonadati</taxon>
        <taxon>Pseudomonadota</taxon>
        <taxon>Gammaproteobacteria</taxon>
        <taxon>Cellvibrionales</taxon>
        <taxon>Microbulbiferaceae</taxon>
        <taxon>Microbulbifer</taxon>
    </lineage>
</organism>
<accession>A0A9X2J721</accession>
<evidence type="ECO:0000313" key="2">
    <source>
        <dbReference type="Proteomes" id="UP001139028"/>
    </source>
</evidence>
<dbReference type="Proteomes" id="UP001139028">
    <property type="component" value="Unassembled WGS sequence"/>
</dbReference>
<keyword evidence="2" id="KW-1185">Reference proteome</keyword>